<dbReference type="GO" id="GO:0009451">
    <property type="term" value="P:RNA modification"/>
    <property type="evidence" value="ECO:0007669"/>
    <property type="project" value="InterPro"/>
</dbReference>
<accession>A0A8B8NQQ1</accession>
<reference evidence="5" key="1">
    <citation type="submission" date="2025-08" db="UniProtKB">
        <authorList>
            <consortium name="RefSeq"/>
        </authorList>
    </citation>
    <scope>IDENTIFICATION</scope>
    <source>
        <tissue evidence="5">Leaf</tissue>
    </source>
</reference>
<dbReference type="Pfam" id="PF13041">
    <property type="entry name" value="PPR_2"/>
    <property type="match status" value="3"/>
</dbReference>
<feature type="repeat" description="PPR" evidence="3">
    <location>
        <begin position="206"/>
        <end position="240"/>
    </location>
</feature>
<evidence type="ECO:0000313" key="5">
    <source>
        <dbReference type="RefSeq" id="XP_030524841.1"/>
    </source>
</evidence>
<dbReference type="GO" id="GO:0003723">
    <property type="term" value="F:RNA binding"/>
    <property type="evidence" value="ECO:0007669"/>
    <property type="project" value="InterPro"/>
</dbReference>
<dbReference type="InterPro" id="IPR002885">
    <property type="entry name" value="PPR_rpt"/>
</dbReference>
<comment type="similarity">
    <text evidence="2">Belongs to the PPR family. PCMP-E subfamily.</text>
</comment>
<proteinExistence type="inferred from homology"/>
<dbReference type="InterPro" id="IPR046960">
    <property type="entry name" value="PPR_At4g14850-like_plant"/>
</dbReference>
<dbReference type="FunFam" id="1.25.40.10:FF:000334">
    <property type="entry name" value="Pentatricopeptide repeat-containing protein"/>
    <property type="match status" value="1"/>
</dbReference>
<dbReference type="Pfam" id="PF01535">
    <property type="entry name" value="PPR"/>
    <property type="match status" value="1"/>
</dbReference>
<name>A0A8B8NQQ1_9MYRT</name>
<sequence>MKRISSSYLKAERTVLRLLHGHVTRTRLTQIHAYFLRHGLHQSNQVLAHFVSVCGSLNRMSHAARVFAQTHYPNVILFNAMIKGHSLCGPFERCLDLFSSLKSCGIWPDEYTFAPLLKSCSSLGDLRLGRGLHRDVLVAGFERFASIQIGLVELYAACAEMGDAQKVFDEMLHREVIVWNLMVRGFCSAGDVEMGLGVFRRMSERNVASWNTIISCLGQSGRDREALELFDEMQKQGIEPDDVTVVSLLPACARLGAVNTGQQIESYAESSRLLEDFVSVGNAVIDFYCKSGDMEASMRKFRGMPRKNVVSFNTVITGMAFNGKDRQGVKLFEEMATEGMSPNDATFVGVLTCCSHAGMVDKARELFASMSVDHQIEPKLEHYGCMVDLLGRGGCVREAFDLIRKMPMKPNAALWGSVLSACRTHGDTELAELAVKELINLEPWNSGNYVLLSNLYADAGRWNEAEEVRVQMRGRCVHKVPGYSAVG</sequence>
<dbReference type="OrthoDB" id="185373at2759"/>
<dbReference type="FunFam" id="1.25.40.10:FF:000921">
    <property type="entry name" value="Pentatricopeptide repeat-containing protein At5g48910"/>
    <property type="match status" value="1"/>
</dbReference>
<dbReference type="PANTHER" id="PTHR47926">
    <property type="entry name" value="PENTATRICOPEPTIDE REPEAT-CONTAINING PROTEIN"/>
    <property type="match status" value="1"/>
</dbReference>
<evidence type="ECO:0000256" key="3">
    <source>
        <dbReference type="PROSITE-ProRule" id="PRU00708"/>
    </source>
</evidence>
<evidence type="ECO:0000256" key="1">
    <source>
        <dbReference type="ARBA" id="ARBA00022737"/>
    </source>
</evidence>
<organism evidence="4 5">
    <name type="scientific">Rhodamnia argentea</name>
    <dbReference type="NCBI Taxonomy" id="178133"/>
    <lineage>
        <taxon>Eukaryota</taxon>
        <taxon>Viridiplantae</taxon>
        <taxon>Streptophyta</taxon>
        <taxon>Embryophyta</taxon>
        <taxon>Tracheophyta</taxon>
        <taxon>Spermatophyta</taxon>
        <taxon>Magnoliopsida</taxon>
        <taxon>eudicotyledons</taxon>
        <taxon>Gunneridae</taxon>
        <taxon>Pentapetalae</taxon>
        <taxon>rosids</taxon>
        <taxon>malvids</taxon>
        <taxon>Myrtales</taxon>
        <taxon>Myrtaceae</taxon>
        <taxon>Myrtoideae</taxon>
        <taxon>Myrteae</taxon>
        <taxon>Australasian group</taxon>
        <taxon>Rhodamnia</taxon>
    </lineage>
</organism>
<dbReference type="RefSeq" id="XP_030524841.1">
    <property type="nucleotide sequence ID" value="XM_030668981.2"/>
</dbReference>
<feature type="repeat" description="PPR" evidence="3">
    <location>
        <begin position="308"/>
        <end position="342"/>
    </location>
</feature>
<dbReference type="Proteomes" id="UP000827889">
    <property type="component" value="Chromosome 9"/>
</dbReference>
<dbReference type="AlphaFoldDB" id="A0A8B8NQQ1"/>
<dbReference type="GeneID" id="115737034"/>
<dbReference type="Gene3D" id="1.25.40.10">
    <property type="entry name" value="Tetratricopeptide repeat domain"/>
    <property type="match status" value="3"/>
</dbReference>
<evidence type="ECO:0000256" key="2">
    <source>
        <dbReference type="ARBA" id="ARBA00061659"/>
    </source>
</evidence>
<gene>
    <name evidence="5" type="primary">LOC115737034</name>
</gene>
<dbReference type="PROSITE" id="PS51375">
    <property type="entry name" value="PPR"/>
    <property type="match status" value="4"/>
</dbReference>
<keyword evidence="4" id="KW-1185">Reference proteome</keyword>
<feature type="repeat" description="PPR" evidence="3">
    <location>
        <begin position="74"/>
        <end position="108"/>
    </location>
</feature>
<dbReference type="InterPro" id="IPR046848">
    <property type="entry name" value="E_motif"/>
</dbReference>
<dbReference type="NCBIfam" id="TIGR00756">
    <property type="entry name" value="PPR"/>
    <property type="match status" value="3"/>
</dbReference>
<dbReference type="KEGG" id="rarg:115737034"/>
<evidence type="ECO:0000313" key="4">
    <source>
        <dbReference type="Proteomes" id="UP000827889"/>
    </source>
</evidence>
<keyword evidence="1" id="KW-0677">Repeat</keyword>
<dbReference type="SUPFAM" id="SSF48452">
    <property type="entry name" value="TPR-like"/>
    <property type="match status" value="1"/>
</dbReference>
<dbReference type="InterPro" id="IPR011990">
    <property type="entry name" value="TPR-like_helical_dom_sf"/>
</dbReference>
<dbReference type="Pfam" id="PF20431">
    <property type="entry name" value="E_motif"/>
    <property type="match status" value="1"/>
</dbReference>
<protein>
    <submittedName>
        <fullName evidence="5">Pentatricopeptide repeat-containing protein At1g09190</fullName>
    </submittedName>
</protein>
<dbReference type="PANTHER" id="PTHR47926:SF540">
    <property type="entry name" value="PENTATRICOPEPTIDE REPEAT-CONTAINING PROTEIN"/>
    <property type="match status" value="1"/>
</dbReference>
<feature type="repeat" description="PPR" evidence="3">
    <location>
        <begin position="175"/>
        <end position="205"/>
    </location>
</feature>